<dbReference type="eggNOG" id="ENOG5032WTM">
    <property type="taxonomic scope" value="Bacteria"/>
</dbReference>
<evidence type="ECO:0000313" key="3">
    <source>
        <dbReference type="Proteomes" id="UP000001692"/>
    </source>
</evidence>
<dbReference type="KEGG" id="cti:RALTA_B0830"/>
<proteinExistence type="predicted"/>
<protein>
    <submittedName>
        <fullName evidence="2">Uncharacterized protein</fullName>
    </submittedName>
</protein>
<keyword evidence="1" id="KW-0812">Transmembrane</keyword>
<accession>B3R971</accession>
<dbReference type="EMBL" id="CU633750">
    <property type="protein sequence ID" value="CAQ71446.1"/>
    <property type="molecule type" value="Genomic_DNA"/>
</dbReference>
<keyword evidence="3" id="KW-1185">Reference proteome</keyword>
<reference evidence="2 3" key="1">
    <citation type="journal article" date="2008" name="Genome Res.">
        <title>Genome sequence of the beta-rhizobium Cupriavidus taiwanensis and comparative genomics of rhizobia.</title>
        <authorList>
            <person name="Amadou C."/>
            <person name="Pascal G."/>
            <person name="Mangenot S."/>
            <person name="Glew M."/>
            <person name="Bontemps C."/>
            <person name="Capela D."/>
            <person name="Carrere S."/>
            <person name="Cruveiller S."/>
            <person name="Dossat C."/>
            <person name="Lajus A."/>
            <person name="Marchetti M."/>
            <person name="Poinsot V."/>
            <person name="Rouy Z."/>
            <person name="Servin B."/>
            <person name="Saad M."/>
            <person name="Schenowitz C."/>
            <person name="Barbe V."/>
            <person name="Batut J."/>
            <person name="Medigue C."/>
            <person name="Masson-Boivin C."/>
        </authorList>
    </citation>
    <scope>NUCLEOTIDE SEQUENCE [LARGE SCALE GENOMIC DNA]</scope>
    <source>
        <strain evidence="3">DSM 17343 / BCRC 17206 / CCUG 44338 / CIP 107171 / LMG 19424 / R1</strain>
    </source>
</reference>
<sequence length="137" mass="15493">MVYLPLPSLHAPLARMTSALPRLAAAKGVIMQELTFGALLYRYFFFGWLFRDASRGNRAERTRAWHFNQARAHWLLTYMRRWLWCGVFFYGLGSAVELMLSAPALSAFFYVPGALCVPVNVVIGVLWLGLKTLPGPL</sequence>
<feature type="transmembrane region" description="Helical" evidence="1">
    <location>
        <begin position="82"/>
        <end position="102"/>
    </location>
</feature>
<organism evidence="2 3">
    <name type="scientific">Cupriavidus taiwanensis (strain DSM 17343 / BCRC 17206 / CCUG 44338 / CIP 107171 / LMG 19424 / R1)</name>
    <name type="common">Ralstonia taiwanensis (strain LMG 19424)</name>
    <dbReference type="NCBI Taxonomy" id="977880"/>
    <lineage>
        <taxon>Bacteria</taxon>
        <taxon>Pseudomonadati</taxon>
        <taxon>Pseudomonadota</taxon>
        <taxon>Betaproteobacteria</taxon>
        <taxon>Burkholderiales</taxon>
        <taxon>Burkholderiaceae</taxon>
        <taxon>Cupriavidus</taxon>
    </lineage>
</organism>
<dbReference type="Proteomes" id="UP000001692">
    <property type="component" value="Chromosome 2"/>
</dbReference>
<feature type="transmembrane region" description="Helical" evidence="1">
    <location>
        <begin position="108"/>
        <end position="130"/>
    </location>
</feature>
<name>B3R971_CUPTR</name>
<keyword evidence="1" id="KW-0472">Membrane</keyword>
<evidence type="ECO:0000256" key="1">
    <source>
        <dbReference type="SAM" id="Phobius"/>
    </source>
</evidence>
<dbReference type="AlphaFoldDB" id="B3R971"/>
<dbReference type="HOGENOM" id="CLU_154423_0_0_4"/>
<evidence type="ECO:0000313" key="2">
    <source>
        <dbReference type="EMBL" id="CAQ71446.1"/>
    </source>
</evidence>
<feature type="transmembrane region" description="Helical" evidence="1">
    <location>
        <begin position="36"/>
        <end position="53"/>
    </location>
</feature>
<keyword evidence="1" id="KW-1133">Transmembrane helix</keyword>
<gene>
    <name evidence="2" type="ordered locus">RALTA_B0830</name>
</gene>